<evidence type="ECO:0000313" key="2">
    <source>
        <dbReference type="EMBL" id="CAB3244847.1"/>
    </source>
</evidence>
<dbReference type="OrthoDB" id="387093at2759"/>
<name>A0A8S1ADV2_ARCPL</name>
<dbReference type="AlphaFoldDB" id="A0A8S1ADV2"/>
<dbReference type="Proteomes" id="UP000494256">
    <property type="component" value="Unassembled WGS sequence"/>
</dbReference>
<accession>A0A8S1ADV2</accession>
<organism evidence="2 3">
    <name type="scientific">Arctia plantaginis</name>
    <name type="common">Wood tiger moth</name>
    <name type="synonym">Phalaena plantaginis</name>
    <dbReference type="NCBI Taxonomy" id="874455"/>
    <lineage>
        <taxon>Eukaryota</taxon>
        <taxon>Metazoa</taxon>
        <taxon>Ecdysozoa</taxon>
        <taxon>Arthropoda</taxon>
        <taxon>Hexapoda</taxon>
        <taxon>Insecta</taxon>
        <taxon>Pterygota</taxon>
        <taxon>Neoptera</taxon>
        <taxon>Endopterygota</taxon>
        <taxon>Lepidoptera</taxon>
        <taxon>Glossata</taxon>
        <taxon>Ditrysia</taxon>
        <taxon>Noctuoidea</taxon>
        <taxon>Erebidae</taxon>
        <taxon>Arctiinae</taxon>
        <taxon>Arctia</taxon>
    </lineage>
</organism>
<evidence type="ECO:0000256" key="1">
    <source>
        <dbReference type="SAM" id="MobiDB-lite"/>
    </source>
</evidence>
<feature type="compositionally biased region" description="Polar residues" evidence="1">
    <location>
        <begin position="47"/>
        <end position="56"/>
    </location>
</feature>
<dbReference type="EMBL" id="CADEBD010000322">
    <property type="protein sequence ID" value="CAB3244847.1"/>
    <property type="molecule type" value="Genomic_DNA"/>
</dbReference>
<gene>
    <name evidence="2" type="ORF">APLA_LOCUS10843</name>
</gene>
<evidence type="ECO:0000313" key="3">
    <source>
        <dbReference type="Proteomes" id="UP000494256"/>
    </source>
</evidence>
<comment type="caution">
    <text evidence="2">The sequence shown here is derived from an EMBL/GenBank/DDBJ whole genome shotgun (WGS) entry which is preliminary data.</text>
</comment>
<proteinExistence type="predicted"/>
<feature type="region of interest" description="Disordered" evidence="1">
    <location>
        <begin position="25"/>
        <end position="70"/>
    </location>
</feature>
<sequence>MLSDVEVLFSSCAAVQWKRTLASSRASAGVGIGGQERHEPWPAPETTAHSTRSGPSSLVPPFILSHSIHN</sequence>
<protein>
    <submittedName>
        <fullName evidence="2">Uncharacterized protein</fullName>
    </submittedName>
</protein>
<reference evidence="2 3" key="1">
    <citation type="submission" date="2020-04" db="EMBL/GenBank/DDBJ databases">
        <authorList>
            <person name="Wallbank WR R."/>
            <person name="Pardo Diaz C."/>
            <person name="Kozak K."/>
            <person name="Martin S."/>
            <person name="Jiggins C."/>
            <person name="Moest M."/>
            <person name="Warren A I."/>
            <person name="Byers J.R.P. K."/>
            <person name="Montejo-Kovacevich G."/>
            <person name="Yen C E."/>
        </authorList>
    </citation>
    <scope>NUCLEOTIDE SEQUENCE [LARGE SCALE GENOMIC DNA]</scope>
</reference>